<protein>
    <submittedName>
        <fullName evidence="3">Thiamine biosynthesis protein</fullName>
    </submittedName>
</protein>
<dbReference type="PATRIC" id="fig|1612624.7.peg.4919"/>
<dbReference type="PANTHER" id="PTHR31528">
    <property type="entry name" value="4-AMINO-5-HYDROXYMETHYL-2-METHYLPYRIMIDINE PHOSPHATE SYNTHASE THI11-RELATED"/>
    <property type="match status" value="1"/>
</dbReference>
<feature type="signal peptide" evidence="1">
    <location>
        <begin position="1"/>
        <end position="21"/>
    </location>
</feature>
<organism evidence="3 4">
    <name type="scientific">Pararhizobium polonicum</name>
    <dbReference type="NCBI Taxonomy" id="1612624"/>
    <lineage>
        <taxon>Bacteria</taxon>
        <taxon>Pseudomonadati</taxon>
        <taxon>Pseudomonadota</taxon>
        <taxon>Alphaproteobacteria</taxon>
        <taxon>Hyphomicrobiales</taxon>
        <taxon>Rhizobiaceae</taxon>
        <taxon>Rhizobium/Agrobacterium group</taxon>
        <taxon>Pararhizobium</taxon>
    </lineage>
</organism>
<dbReference type="InterPro" id="IPR027939">
    <property type="entry name" value="NMT1/THI5"/>
</dbReference>
<dbReference type="RefSeq" id="WP_068954957.1">
    <property type="nucleotide sequence ID" value="NZ_LGLV01000009.1"/>
</dbReference>
<sequence length="312" mass="34095">MLKKLALGAAFALMTMTSAQAAEKVTVLLDWFINPDHAPIMVAEQIGAFKDAGLEVEIVPPADPSMPPRLVAAKQGDLAISYQPQLYMYAEQGLPLVRVGTIVNSPLNTVAVLESSGIKSMADFKGKKIGYSVSGVEEATLGTMLKQGGLALGDISMINVNFQLVSALMAGQVDGVIGGYRNFEATEMRDLGVEPKLFNVEDFGVPAYDELIVLANKDSVNDPKIKKFMEAMKKGTDYLLAHPQETWEAFAKTHPDLNNNLNKTAWIDTLPMFAKDPMALDVARYEGYSKFLFENKLIKKELPIGDYAVELK</sequence>
<evidence type="ECO:0000256" key="1">
    <source>
        <dbReference type="SAM" id="SignalP"/>
    </source>
</evidence>
<comment type="caution">
    <text evidence="3">The sequence shown here is derived from an EMBL/GenBank/DDBJ whole genome shotgun (WGS) entry which is preliminary data.</text>
</comment>
<reference evidence="3 4" key="1">
    <citation type="journal article" date="2016" name="Syst. Appl. Microbiol.">
        <title>Pararhizobium polonicum sp. nov. isolated from tumors on stone fruit rootstocks.</title>
        <authorList>
            <person name="Pulawska J."/>
            <person name="Kuzmanovic N."/>
            <person name="Willems A."/>
            <person name="Pothier J.F."/>
        </authorList>
    </citation>
    <scope>NUCLEOTIDE SEQUENCE [LARGE SCALE GENOMIC DNA]</scope>
    <source>
        <strain evidence="3 4">F5.1</strain>
    </source>
</reference>
<proteinExistence type="predicted"/>
<evidence type="ECO:0000313" key="3">
    <source>
        <dbReference type="EMBL" id="OBZ94509.1"/>
    </source>
</evidence>
<dbReference type="Proteomes" id="UP000093111">
    <property type="component" value="Unassembled WGS sequence"/>
</dbReference>
<dbReference type="InterPro" id="IPR015168">
    <property type="entry name" value="SsuA/THI5"/>
</dbReference>
<evidence type="ECO:0000259" key="2">
    <source>
        <dbReference type="Pfam" id="PF09084"/>
    </source>
</evidence>
<dbReference type="STRING" id="1612624.ADU59_15010"/>
<dbReference type="SUPFAM" id="SSF53850">
    <property type="entry name" value="Periplasmic binding protein-like II"/>
    <property type="match status" value="1"/>
</dbReference>
<accession>A0A1C7NZU2</accession>
<dbReference type="GO" id="GO:0009228">
    <property type="term" value="P:thiamine biosynthetic process"/>
    <property type="evidence" value="ECO:0007669"/>
    <property type="project" value="InterPro"/>
</dbReference>
<dbReference type="OrthoDB" id="5348911at2"/>
<feature type="domain" description="SsuA/THI5-like" evidence="2">
    <location>
        <begin position="34"/>
        <end position="245"/>
    </location>
</feature>
<keyword evidence="4" id="KW-1185">Reference proteome</keyword>
<feature type="chain" id="PRO_5008890086" evidence="1">
    <location>
        <begin position="22"/>
        <end position="312"/>
    </location>
</feature>
<dbReference type="Gene3D" id="3.40.190.10">
    <property type="entry name" value="Periplasmic binding protein-like II"/>
    <property type="match status" value="2"/>
</dbReference>
<evidence type="ECO:0000313" key="4">
    <source>
        <dbReference type="Proteomes" id="UP000093111"/>
    </source>
</evidence>
<dbReference type="EMBL" id="LGLV01000009">
    <property type="protein sequence ID" value="OBZ94509.1"/>
    <property type="molecule type" value="Genomic_DNA"/>
</dbReference>
<dbReference type="Pfam" id="PF09084">
    <property type="entry name" value="NMT1"/>
    <property type="match status" value="1"/>
</dbReference>
<gene>
    <name evidence="3" type="ORF">ADU59_15010</name>
</gene>
<name>A0A1C7NZU2_9HYPH</name>
<keyword evidence="1" id="KW-0732">Signal</keyword>
<dbReference type="PANTHER" id="PTHR31528:SF3">
    <property type="entry name" value="THIAMINE BIOSYNTHESIS PROTEIN HI_0357-RELATED"/>
    <property type="match status" value="1"/>
</dbReference>
<dbReference type="AlphaFoldDB" id="A0A1C7NZU2"/>